<protein>
    <recommendedName>
        <fullName evidence="3">Transposase</fullName>
    </recommendedName>
</protein>
<dbReference type="AlphaFoldDB" id="A0A9J6PNH4"/>
<evidence type="ECO:0008006" key="3">
    <source>
        <dbReference type="Google" id="ProtNLM"/>
    </source>
</evidence>
<evidence type="ECO:0000313" key="2">
    <source>
        <dbReference type="Proteomes" id="UP001064262"/>
    </source>
</evidence>
<dbReference type="EMBL" id="JAODIM010000042">
    <property type="protein sequence ID" value="MCU5778954.1"/>
    <property type="molecule type" value="Genomic_DNA"/>
</dbReference>
<dbReference type="RefSeq" id="WP_267143687.1">
    <property type="nucleotide sequence ID" value="NZ_JAODIL010000078.1"/>
</dbReference>
<gene>
    <name evidence="1" type="ORF">N5923_15815</name>
</gene>
<dbReference type="Proteomes" id="UP001064262">
    <property type="component" value="Unassembled WGS sequence"/>
</dbReference>
<keyword evidence="2" id="KW-1185">Reference proteome</keyword>
<organism evidence="1 2">
    <name type="scientific">Winslowiella arboricola</name>
    <dbReference type="NCBI Taxonomy" id="2978220"/>
    <lineage>
        <taxon>Bacteria</taxon>
        <taxon>Pseudomonadati</taxon>
        <taxon>Pseudomonadota</taxon>
        <taxon>Gammaproteobacteria</taxon>
        <taxon>Enterobacterales</taxon>
        <taxon>Erwiniaceae</taxon>
        <taxon>Winslowiella</taxon>
    </lineage>
</organism>
<reference evidence="1" key="1">
    <citation type="submission" date="2022-09" db="EMBL/GenBank/DDBJ databases">
        <title>Winslowiella arboricola sp. nov., isolated from bleeding cankers on broadleaf hosts.</title>
        <authorList>
            <person name="Brady C."/>
            <person name="Kaur S."/>
            <person name="Crampton B."/>
            <person name="Maddock D."/>
            <person name="Arnold D."/>
            <person name="Denman S."/>
        </authorList>
    </citation>
    <scope>NUCLEOTIDE SEQUENCE</scope>
    <source>
        <strain evidence="1">BAC 15a-03b</strain>
    </source>
</reference>
<accession>A0A9J6PNH4</accession>
<sequence length="86" mass="9650">MKTFVGLDVSQKKTSVCVINHNGNKIRMANLDTHPRVIADYLFSEGFDKSKVCLETGPLCIWLYHSLKSFGLDIDCIHAHHVHAAL</sequence>
<proteinExistence type="predicted"/>
<name>A0A9J6PNH4_9GAMM</name>
<evidence type="ECO:0000313" key="1">
    <source>
        <dbReference type="EMBL" id="MCU5778954.1"/>
    </source>
</evidence>
<comment type="caution">
    <text evidence="1">The sequence shown here is derived from an EMBL/GenBank/DDBJ whole genome shotgun (WGS) entry which is preliminary data.</text>
</comment>